<evidence type="ECO:0000256" key="1">
    <source>
        <dbReference type="SAM" id="MobiDB-lite"/>
    </source>
</evidence>
<reference evidence="2" key="1">
    <citation type="submission" date="2015-11" db="EMBL/GenBank/DDBJ databases">
        <title>De novo transcriptome assembly of four potential Pierce s Disease insect vectors from Arizona vineyards.</title>
        <authorList>
            <person name="Tassone E.E."/>
        </authorList>
    </citation>
    <scope>NUCLEOTIDE SEQUENCE</scope>
</reference>
<feature type="region of interest" description="Disordered" evidence="1">
    <location>
        <begin position="59"/>
        <end position="79"/>
    </location>
</feature>
<dbReference type="EMBL" id="GECZ01003334">
    <property type="protein sequence ID" value="JAS66435.1"/>
    <property type="molecule type" value="Transcribed_RNA"/>
</dbReference>
<gene>
    <name evidence="2" type="ORF">g.45795</name>
</gene>
<evidence type="ECO:0000313" key="2">
    <source>
        <dbReference type="EMBL" id="JAS66435.1"/>
    </source>
</evidence>
<accession>A0A1B6GVM2</accession>
<sequence length="135" mass="15028">QSLDEFFAMNIQYYLQIMTKTEENHAVTKIKTPMTSPSTNALPQISPVLLKALEHETDETVMTTSNCPLPPLPSSPKEPGHQILVQADIHHSNSFLDNMNMTNHNSNSQILQCSESSSTETNCFLGKNLQTKIPT</sequence>
<dbReference type="AlphaFoldDB" id="A0A1B6GVM2"/>
<feature type="non-terminal residue" evidence="2">
    <location>
        <position position="1"/>
    </location>
</feature>
<protein>
    <submittedName>
        <fullName evidence="2">Uncharacterized protein</fullName>
    </submittedName>
</protein>
<proteinExistence type="predicted"/>
<organism evidence="2">
    <name type="scientific">Cuerna arida</name>
    <dbReference type="NCBI Taxonomy" id="1464854"/>
    <lineage>
        <taxon>Eukaryota</taxon>
        <taxon>Metazoa</taxon>
        <taxon>Ecdysozoa</taxon>
        <taxon>Arthropoda</taxon>
        <taxon>Hexapoda</taxon>
        <taxon>Insecta</taxon>
        <taxon>Pterygota</taxon>
        <taxon>Neoptera</taxon>
        <taxon>Paraneoptera</taxon>
        <taxon>Hemiptera</taxon>
        <taxon>Auchenorrhyncha</taxon>
        <taxon>Membracoidea</taxon>
        <taxon>Cicadellidae</taxon>
        <taxon>Cicadellinae</taxon>
        <taxon>Proconiini</taxon>
        <taxon>Cuerna</taxon>
    </lineage>
</organism>
<name>A0A1B6GVM2_9HEMI</name>